<organism evidence="1">
    <name type="scientific">marine metagenome</name>
    <dbReference type="NCBI Taxonomy" id="408172"/>
    <lineage>
        <taxon>unclassified sequences</taxon>
        <taxon>metagenomes</taxon>
        <taxon>ecological metagenomes</taxon>
    </lineage>
</organism>
<sequence>MIWRDSCGHAYTDQAISKGFYIEPVHLQALEWKFPANGSHWISAFRLDG</sequence>
<protein>
    <submittedName>
        <fullName evidence="1">Uncharacterized protein</fullName>
    </submittedName>
</protein>
<gene>
    <name evidence="1" type="ORF">METZ01_LOCUS80645</name>
</gene>
<evidence type="ECO:0000313" key="1">
    <source>
        <dbReference type="EMBL" id="SVA27791.1"/>
    </source>
</evidence>
<reference evidence="1" key="1">
    <citation type="submission" date="2018-05" db="EMBL/GenBank/DDBJ databases">
        <authorList>
            <person name="Lanie J.A."/>
            <person name="Ng W.-L."/>
            <person name="Kazmierczak K.M."/>
            <person name="Andrzejewski T.M."/>
            <person name="Davidsen T.M."/>
            <person name="Wayne K.J."/>
            <person name="Tettelin H."/>
            <person name="Glass J.I."/>
            <person name="Rusch D."/>
            <person name="Podicherti R."/>
            <person name="Tsui H.-C.T."/>
            <person name="Winkler M.E."/>
        </authorList>
    </citation>
    <scope>NUCLEOTIDE SEQUENCE</scope>
</reference>
<dbReference type="AlphaFoldDB" id="A0A381UJ96"/>
<accession>A0A381UJ96</accession>
<dbReference type="EMBL" id="UINC01006483">
    <property type="protein sequence ID" value="SVA27791.1"/>
    <property type="molecule type" value="Genomic_DNA"/>
</dbReference>
<proteinExistence type="predicted"/>
<name>A0A381UJ96_9ZZZZ</name>